<evidence type="ECO:0000256" key="2">
    <source>
        <dbReference type="ARBA" id="ARBA00023125"/>
    </source>
</evidence>
<dbReference type="RefSeq" id="WP_139941248.1">
    <property type="nucleotide sequence ID" value="NZ_JBHSYP010000002.1"/>
</dbReference>
<keyword evidence="3" id="KW-0804">Transcription</keyword>
<evidence type="ECO:0000259" key="4">
    <source>
        <dbReference type="PROSITE" id="PS50995"/>
    </source>
</evidence>
<evidence type="ECO:0000256" key="1">
    <source>
        <dbReference type="ARBA" id="ARBA00023015"/>
    </source>
</evidence>
<dbReference type="AlphaFoldDB" id="A0A501PF13"/>
<dbReference type="PANTHER" id="PTHR35790:SF4">
    <property type="entry name" value="HTH-TYPE TRANSCRIPTIONAL REGULATOR PCHR"/>
    <property type="match status" value="1"/>
</dbReference>
<dbReference type="OrthoDB" id="8906692at2"/>
<dbReference type="InterPro" id="IPR036388">
    <property type="entry name" value="WH-like_DNA-bd_sf"/>
</dbReference>
<comment type="caution">
    <text evidence="5">The sequence shown here is derived from an EMBL/GenBank/DDBJ whole genome shotgun (WGS) entry which is preliminary data.</text>
</comment>
<dbReference type="InterPro" id="IPR052067">
    <property type="entry name" value="Metal_resp_HTH_trans_reg"/>
</dbReference>
<evidence type="ECO:0000313" key="5">
    <source>
        <dbReference type="EMBL" id="TPD59029.1"/>
    </source>
</evidence>
<dbReference type="SUPFAM" id="SSF46785">
    <property type="entry name" value="Winged helix' DNA-binding domain"/>
    <property type="match status" value="1"/>
</dbReference>
<dbReference type="InterPro" id="IPR036390">
    <property type="entry name" value="WH_DNA-bd_sf"/>
</dbReference>
<dbReference type="Gene3D" id="1.10.10.10">
    <property type="entry name" value="Winged helix-like DNA-binding domain superfamily/Winged helix DNA-binding domain"/>
    <property type="match status" value="1"/>
</dbReference>
<proteinExistence type="predicted"/>
<dbReference type="SMART" id="SM00347">
    <property type="entry name" value="HTH_MARR"/>
    <property type="match status" value="1"/>
</dbReference>
<evidence type="ECO:0000313" key="6">
    <source>
        <dbReference type="Proteomes" id="UP000319148"/>
    </source>
</evidence>
<dbReference type="PROSITE" id="PS50995">
    <property type="entry name" value="HTH_MARR_2"/>
    <property type="match status" value="1"/>
</dbReference>
<protein>
    <submittedName>
        <fullName evidence="5">Winged helix-turn-helix transcriptional regulator</fullName>
    </submittedName>
</protein>
<accession>A0A501PF13</accession>
<dbReference type="GO" id="GO:0003700">
    <property type="term" value="F:DNA-binding transcription factor activity"/>
    <property type="evidence" value="ECO:0007669"/>
    <property type="project" value="InterPro"/>
</dbReference>
<keyword evidence="1" id="KW-0805">Transcription regulation</keyword>
<dbReference type="InterPro" id="IPR000835">
    <property type="entry name" value="HTH_MarR-typ"/>
</dbReference>
<sequence>MMNYMETNDDITPVKLIDGRKVLGLDNYCVYQFVAIANRLSSSASARYREEFGVGIVEWRCMVMLALEDGVSAARICQVGGINKALVSRSLARLEELGYVEDHEETKRKPRYLKFTASGRKLYDRMLKQALRREETLREGLSDSEIRELLRLLHKISGNVNKLAGEGGPKE</sequence>
<name>A0A501PF13_9PROT</name>
<dbReference type="PANTHER" id="PTHR35790">
    <property type="entry name" value="HTH-TYPE TRANSCRIPTIONAL REGULATOR PCHR"/>
    <property type="match status" value="1"/>
</dbReference>
<organism evidence="5 6">
    <name type="scientific">Emcibacter nanhaiensis</name>
    <dbReference type="NCBI Taxonomy" id="1505037"/>
    <lineage>
        <taxon>Bacteria</taxon>
        <taxon>Pseudomonadati</taxon>
        <taxon>Pseudomonadota</taxon>
        <taxon>Alphaproteobacteria</taxon>
        <taxon>Emcibacterales</taxon>
        <taxon>Emcibacteraceae</taxon>
        <taxon>Emcibacter</taxon>
    </lineage>
</organism>
<reference evidence="6" key="1">
    <citation type="submission" date="2019-06" db="EMBL/GenBank/DDBJ databases">
        <title>The complete genome of Emcibacter congregatus ZYLT.</title>
        <authorList>
            <person name="Zhao Z."/>
        </authorList>
    </citation>
    <scope>NUCLEOTIDE SEQUENCE [LARGE SCALE GENOMIC DNA]</scope>
    <source>
        <strain evidence="6">MCCC 1A06723</strain>
    </source>
</reference>
<dbReference type="Proteomes" id="UP000319148">
    <property type="component" value="Unassembled WGS sequence"/>
</dbReference>
<feature type="domain" description="HTH marR-type" evidence="4">
    <location>
        <begin position="26"/>
        <end position="158"/>
    </location>
</feature>
<dbReference type="EMBL" id="VFIY01000015">
    <property type="protein sequence ID" value="TPD59029.1"/>
    <property type="molecule type" value="Genomic_DNA"/>
</dbReference>
<dbReference type="GO" id="GO:0003677">
    <property type="term" value="F:DNA binding"/>
    <property type="evidence" value="ECO:0007669"/>
    <property type="project" value="UniProtKB-KW"/>
</dbReference>
<dbReference type="Pfam" id="PF12802">
    <property type="entry name" value="MarR_2"/>
    <property type="match status" value="1"/>
</dbReference>
<gene>
    <name evidence="5" type="ORF">FIV46_12395</name>
</gene>
<evidence type="ECO:0000256" key="3">
    <source>
        <dbReference type="ARBA" id="ARBA00023163"/>
    </source>
</evidence>
<keyword evidence="6" id="KW-1185">Reference proteome</keyword>
<keyword evidence="2" id="KW-0238">DNA-binding</keyword>